<dbReference type="InterPro" id="IPR000182">
    <property type="entry name" value="GNAT_dom"/>
</dbReference>
<dbReference type="SUPFAM" id="SSF55729">
    <property type="entry name" value="Acyl-CoA N-acyltransferases (Nat)"/>
    <property type="match status" value="1"/>
</dbReference>
<dbReference type="CDD" id="cd04301">
    <property type="entry name" value="NAT_SF"/>
    <property type="match status" value="1"/>
</dbReference>
<comment type="caution">
    <text evidence="2">The sequence shown here is derived from an EMBL/GenBank/DDBJ whole genome shotgun (WGS) entry which is preliminary data.</text>
</comment>
<dbReference type="InterPro" id="IPR016181">
    <property type="entry name" value="Acyl_CoA_acyltransferase"/>
</dbReference>
<evidence type="ECO:0000313" key="3">
    <source>
        <dbReference type="Proteomes" id="UP001501584"/>
    </source>
</evidence>
<dbReference type="Gene3D" id="3.40.630.30">
    <property type="match status" value="1"/>
</dbReference>
<protein>
    <recommendedName>
        <fullName evidence="1">N-acetyltransferase domain-containing protein</fullName>
    </recommendedName>
</protein>
<dbReference type="EMBL" id="BAAASX010000007">
    <property type="protein sequence ID" value="GAA2341948.1"/>
    <property type="molecule type" value="Genomic_DNA"/>
</dbReference>
<sequence>MRSAGVQGIVAGMTNPTTTAPLSPALADAPRLQARNSAAFWAATGRSRGHEVIRDRAFLAVRGDERAGLRVLLQEPDLTGDELEAIAELVHGAAGPVDMEDPFSSTALGHLGVGSWQMPIMLRLPGAVDAPAVAVQRVREEAELLGAERAVIESFGLGRFEPYRPGEMFPKAILDEPGVALFVAHVDGEVAGACVTVEANGFASHYWVGTTEAARSRGVGRAVMLGSLEPLAGVPVTLTASKLGVPLYEKLGFTAASPSTWWSSSRA</sequence>
<evidence type="ECO:0000259" key="1">
    <source>
        <dbReference type="PROSITE" id="PS51186"/>
    </source>
</evidence>
<accession>A0ABN3G116</accession>
<dbReference type="PROSITE" id="PS51186">
    <property type="entry name" value="GNAT"/>
    <property type="match status" value="1"/>
</dbReference>
<proteinExistence type="predicted"/>
<organism evidence="2 3">
    <name type="scientific">Glycomyces rutgersensis</name>
    <dbReference type="NCBI Taxonomy" id="58115"/>
    <lineage>
        <taxon>Bacteria</taxon>
        <taxon>Bacillati</taxon>
        <taxon>Actinomycetota</taxon>
        <taxon>Actinomycetes</taxon>
        <taxon>Glycomycetales</taxon>
        <taxon>Glycomycetaceae</taxon>
        <taxon>Glycomyces</taxon>
    </lineage>
</organism>
<gene>
    <name evidence="2" type="ORF">GCM10010403_38650</name>
</gene>
<reference evidence="2 3" key="1">
    <citation type="journal article" date="2019" name="Int. J. Syst. Evol. Microbiol.">
        <title>The Global Catalogue of Microorganisms (GCM) 10K type strain sequencing project: providing services to taxonomists for standard genome sequencing and annotation.</title>
        <authorList>
            <consortium name="The Broad Institute Genomics Platform"/>
            <consortium name="The Broad Institute Genome Sequencing Center for Infectious Disease"/>
            <person name="Wu L."/>
            <person name="Ma J."/>
        </authorList>
    </citation>
    <scope>NUCLEOTIDE SEQUENCE [LARGE SCALE GENOMIC DNA]</scope>
    <source>
        <strain evidence="2 3">JCM 6238</strain>
    </source>
</reference>
<feature type="domain" description="N-acetyltransferase" evidence="1">
    <location>
        <begin position="136"/>
        <end position="267"/>
    </location>
</feature>
<evidence type="ECO:0000313" key="2">
    <source>
        <dbReference type="EMBL" id="GAA2341948.1"/>
    </source>
</evidence>
<keyword evidence="3" id="KW-1185">Reference proteome</keyword>
<dbReference type="Pfam" id="PF13508">
    <property type="entry name" value="Acetyltransf_7"/>
    <property type="match status" value="1"/>
</dbReference>
<dbReference type="Proteomes" id="UP001501584">
    <property type="component" value="Unassembled WGS sequence"/>
</dbReference>
<name>A0ABN3G116_9ACTN</name>